<keyword evidence="2" id="KW-1185">Reference proteome</keyword>
<name>A0A392S1H3_9FABA</name>
<evidence type="ECO:0000313" key="1">
    <source>
        <dbReference type="EMBL" id="MCI41725.1"/>
    </source>
</evidence>
<dbReference type="Proteomes" id="UP000265520">
    <property type="component" value="Unassembled WGS sequence"/>
</dbReference>
<dbReference type="EMBL" id="LXQA010295547">
    <property type="protein sequence ID" value="MCI41725.1"/>
    <property type="molecule type" value="Genomic_DNA"/>
</dbReference>
<protein>
    <submittedName>
        <fullName evidence="1">Uncharacterized protein</fullName>
    </submittedName>
</protein>
<reference evidence="1 2" key="1">
    <citation type="journal article" date="2018" name="Front. Plant Sci.">
        <title>Red Clover (Trifolium pratense) and Zigzag Clover (T. medium) - A Picture of Genomic Similarities and Differences.</title>
        <authorList>
            <person name="Dluhosova J."/>
            <person name="Istvanek J."/>
            <person name="Nedelnik J."/>
            <person name="Repkova J."/>
        </authorList>
    </citation>
    <scope>NUCLEOTIDE SEQUENCE [LARGE SCALE GENOMIC DNA]</scope>
    <source>
        <strain evidence="2">cv. 10/8</strain>
        <tissue evidence="1">Leaf</tissue>
    </source>
</reference>
<organism evidence="1 2">
    <name type="scientific">Trifolium medium</name>
    <dbReference type="NCBI Taxonomy" id="97028"/>
    <lineage>
        <taxon>Eukaryota</taxon>
        <taxon>Viridiplantae</taxon>
        <taxon>Streptophyta</taxon>
        <taxon>Embryophyta</taxon>
        <taxon>Tracheophyta</taxon>
        <taxon>Spermatophyta</taxon>
        <taxon>Magnoliopsida</taxon>
        <taxon>eudicotyledons</taxon>
        <taxon>Gunneridae</taxon>
        <taxon>Pentapetalae</taxon>
        <taxon>rosids</taxon>
        <taxon>fabids</taxon>
        <taxon>Fabales</taxon>
        <taxon>Fabaceae</taxon>
        <taxon>Papilionoideae</taxon>
        <taxon>50 kb inversion clade</taxon>
        <taxon>NPAAA clade</taxon>
        <taxon>Hologalegina</taxon>
        <taxon>IRL clade</taxon>
        <taxon>Trifolieae</taxon>
        <taxon>Trifolium</taxon>
    </lineage>
</organism>
<accession>A0A392S1H3</accession>
<dbReference type="AlphaFoldDB" id="A0A392S1H3"/>
<sequence>MLVDGDIVPPNDGDIAEKVDGVIVPPVDGDLAAKGVHIVHD</sequence>
<comment type="caution">
    <text evidence="1">The sequence shown here is derived from an EMBL/GenBank/DDBJ whole genome shotgun (WGS) entry which is preliminary data.</text>
</comment>
<evidence type="ECO:0000313" key="2">
    <source>
        <dbReference type="Proteomes" id="UP000265520"/>
    </source>
</evidence>
<proteinExistence type="predicted"/>